<dbReference type="HOGENOM" id="CLU_2278325_0_0_1"/>
<reference evidence="2" key="2">
    <citation type="submission" date="2015-01" db="EMBL/GenBank/DDBJ databases">
        <title>Evolutionary Origins and Diversification of the Mycorrhizal Mutualists.</title>
        <authorList>
            <consortium name="DOE Joint Genome Institute"/>
            <consortium name="Mycorrhizal Genomics Consortium"/>
            <person name="Kohler A."/>
            <person name="Kuo A."/>
            <person name="Nagy L.G."/>
            <person name="Floudas D."/>
            <person name="Copeland A."/>
            <person name="Barry K.W."/>
            <person name="Cichocki N."/>
            <person name="Veneault-Fourrey C."/>
            <person name="LaButti K."/>
            <person name="Lindquist E.A."/>
            <person name="Lipzen A."/>
            <person name="Lundell T."/>
            <person name="Morin E."/>
            <person name="Murat C."/>
            <person name="Riley R."/>
            <person name="Ohm R."/>
            <person name="Sun H."/>
            <person name="Tunlid A."/>
            <person name="Henrissat B."/>
            <person name="Grigoriev I.V."/>
            <person name="Hibbett D.S."/>
            <person name="Martin F."/>
        </authorList>
    </citation>
    <scope>NUCLEOTIDE SEQUENCE [LARGE SCALE GENOMIC DNA]</scope>
    <source>
        <strain evidence="2">ATCC 200175</strain>
    </source>
</reference>
<name>A0A0C9U7J5_PAXIN</name>
<reference evidence="1 2" key="1">
    <citation type="submission" date="2014-06" db="EMBL/GenBank/DDBJ databases">
        <authorList>
            <consortium name="DOE Joint Genome Institute"/>
            <person name="Kuo A."/>
            <person name="Kohler A."/>
            <person name="Nagy L.G."/>
            <person name="Floudas D."/>
            <person name="Copeland A."/>
            <person name="Barry K.W."/>
            <person name="Cichocki N."/>
            <person name="Veneault-Fourrey C."/>
            <person name="LaButti K."/>
            <person name="Lindquist E.A."/>
            <person name="Lipzen A."/>
            <person name="Lundell T."/>
            <person name="Morin E."/>
            <person name="Murat C."/>
            <person name="Sun H."/>
            <person name="Tunlid A."/>
            <person name="Henrissat B."/>
            <person name="Grigoriev I.V."/>
            <person name="Hibbett D.S."/>
            <person name="Martin F."/>
            <person name="Nordberg H.P."/>
            <person name="Cantor M.N."/>
            <person name="Hua S.X."/>
        </authorList>
    </citation>
    <scope>NUCLEOTIDE SEQUENCE [LARGE SCALE GENOMIC DNA]</scope>
    <source>
        <strain evidence="1 2">ATCC 200175</strain>
    </source>
</reference>
<dbReference type="OrthoDB" id="542917at2759"/>
<organism evidence="1 2">
    <name type="scientific">Paxillus involutus ATCC 200175</name>
    <dbReference type="NCBI Taxonomy" id="664439"/>
    <lineage>
        <taxon>Eukaryota</taxon>
        <taxon>Fungi</taxon>
        <taxon>Dikarya</taxon>
        <taxon>Basidiomycota</taxon>
        <taxon>Agaricomycotina</taxon>
        <taxon>Agaricomycetes</taxon>
        <taxon>Agaricomycetidae</taxon>
        <taxon>Boletales</taxon>
        <taxon>Paxilineae</taxon>
        <taxon>Paxillaceae</taxon>
        <taxon>Paxillus</taxon>
    </lineage>
</organism>
<gene>
    <name evidence="1" type="ORF">PAXINDRAFT_12026</name>
</gene>
<dbReference type="AlphaFoldDB" id="A0A0C9U7J5"/>
<accession>A0A0C9U7J5</accession>
<evidence type="ECO:0000313" key="2">
    <source>
        <dbReference type="Proteomes" id="UP000053647"/>
    </source>
</evidence>
<dbReference type="EMBL" id="KN819338">
    <property type="protein sequence ID" value="KIJ15106.1"/>
    <property type="molecule type" value="Genomic_DNA"/>
</dbReference>
<dbReference type="Proteomes" id="UP000053647">
    <property type="component" value="Unassembled WGS sequence"/>
</dbReference>
<keyword evidence="2" id="KW-1185">Reference proteome</keyword>
<dbReference type="Gene3D" id="1.25.40.980">
    <property type="match status" value="1"/>
</dbReference>
<proteinExistence type="predicted"/>
<sequence>MVWDHRNARAPEKATRKACSRCRGGNKMRTYFCRAVKTTWLCAEIHNRRKLLESECWSMKNNTFRIYPSDESETDSAVELCLSAERYVDAILLAIQGGDELL</sequence>
<protein>
    <submittedName>
        <fullName evidence="1">Uncharacterized protein</fullName>
    </submittedName>
</protein>
<evidence type="ECO:0000313" key="1">
    <source>
        <dbReference type="EMBL" id="KIJ15106.1"/>
    </source>
</evidence>